<feature type="region of interest" description="Disordered" evidence="10">
    <location>
        <begin position="255"/>
        <end position="292"/>
    </location>
</feature>
<evidence type="ECO:0000313" key="14">
    <source>
        <dbReference type="EMBL" id="SIO64583.1"/>
    </source>
</evidence>
<dbReference type="InterPro" id="IPR038072">
    <property type="entry name" value="GspK_central_sf"/>
</dbReference>
<keyword evidence="7" id="KW-0653">Protein transport</keyword>
<evidence type="ECO:0000256" key="9">
    <source>
        <dbReference type="ARBA" id="ARBA00023136"/>
    </source>
</evidence>
<evidence type="ECO:0000259" key="12">
    <source>
        <dbReference type="Pfam" id="PF03934"/>
    </source>
</evidence>
<evidence type="ECO:0000256" key="2">
    <source>
        <dbReference type="ARBA" id="ARBA00007246"/>
    </source>
</evidence>
<proteinExistence type="inferred from homology"/>
<evidence type="ECO:0000256" key="6">
    <source>
        <dbReference type="ARBA" id="ARBA00022692"/>
    </source>
</evidence>
<evidence type="ECO:0000256" key="11">
    <source>
        <dbReference type="SAM" id="Phobius"/>
    </source>
</evidence>
<dbReference type="Gene3D" id="3.30.1300.30">
    <property type="entry name" value="GSPII I/J protein-like"/>
    <property type="match status" value="1"/>
</dbReference>
<feature type="compositionally biased region" description="Polar residues" evidence="10">
    <location>
        <begin position="68"/>
        <end position="77"/>
    </location>
</feature>
<evidence type="ECO:0000256" key="7">
    <source>
        <dbReference type="ARBA" id="ARBA00022927"/>
    </source>
</evidence>
<dbReference type="InterPro" id="IPR005628">
    <property type="entry name" value="GspK"/>
</dbReference>
<dbReference type="EMBL" id="FSRU01000002">
    <property type="protein sequence ID" value="SIO64583.1"/>
    <property type="molecule type" value="Genomic_DNA"/>
</dbReference>
<feature type="domain" description="T2SS protein K first SAM-like" evidence="13">
    <location>
        <begin position="197"/>
        <end position="326"/>
    </location>
</feature>
<dbReference type="GO" id="GO:0009306">
    <property type="term" value="P:protein secretion"/>
    <property type="evidence" value="ECO:0007669"/>
    <property type="project" value="InterPro"/>
</dbReference>
<comment type="subcellular location">
    <subcellularLocation>
        <location evidence="1">Cell inner membrane</location>
    </subcellularLocation>
</comment>
<dbReference type="AlphaFoldDB" id="A0A1N6L741"/>
<comment type="similarity">
    <text evidence="2">Belongs to the GSP K family.</text>
</comment>
<feature type="region of interest" description="Disordered" evidence="10">
    <location>
        <begin position="55"/>
        <end position="79"/>
    </location>
</feature>
<evidence type="ECO:0000256" key="4">
    <source>
        <dbReference type="ARBA" id="ARBA00022475"/>
    </source>
</evidence>
<keyword evidence="9 11" id="KW-0472">Membrane</keyword>
<keyword evidence="15" id="KW-1185">Reference proteome</keyword>
<evidence type="ECO:0000256" key="3">
    <source>
        <dbReference type="ARBA" id="ARBA00022448"/>
    </source>
</evidence>
<name>A0A1N6L741_9BURK</name>
<evidence type="ECO:0000259" key="13">
    <source>
        <dbReference type="Pfam" id="PF21687"/>
    </source>
</evidence>
<organism evidence="14 15">
    <name type="scientific">Paraburkholderia phenazinium</name>
    <dbReference type="NCBI Taxonomy" id="60549"/>
    <lineage>
        <taxon>Bacteria</taxon>
        <taxon>Pseudomonadati</taxon>
        <taxon>Pseudomonadota</taxon>
        <taxon>Betaproteobacteria</taxon>
        <taxon>Burkholderiales</taxon>
        <taxon>Burkholderiaceae</taxon>
        <taxon>Paraburkholderia</taxon>
    </lineage>
</organism>
<dbReference type="Proteomes" id="UP000185151">
    <property type="component" value="Unassembled WGS sequence"/>
</dbReference>
<evidence type="ECO:0000256" key="5">
    <source>
        <dbReference type="ARBA" id="ARBA00022519"/>
    </source>
</evidence>
<dbReference type="PANTHER" id="PTHR38831:SF1">
    <property type="entry name" value="TYPE II SECRETION SYSTEM PROTEIN K-RELATED"/>
    <property type="match status" value="1"/>
</dbReference>
<dbReference type="SUPFAM" id="SSF158544">
    <property type="entry name" value="GspK insert domain-like"/>
    <property type="match status" value="1"/>
</dbReference>
<keyword evidence="6 11" id="KW-0812">Transmembrane</keyword>
<dbReference type="Pfam" id="PF21687">
    <property type="entry name" value="T2SSK_1st"/>
    <property type="match status" value="1"/>
</dbReference>
<evidence type="ECO:0000313" key="15">
    <source>
        <dbReference type="Proteomes" id="UP000185151"/>
    </source>
</evidence>
<evidence type="ECO:0000256" key="8">
    <source>
        <dbReference type="ARBA" id="ARBA00022989"/>
    </source>
</evidence>
<dbReference type="PANTHER" id="PTHR38831">
    <property type="entry name" value="TYPE II SECRETION SYSTEM PROTEIN K"/>
    <property type="match status" value="1"/>
</dbReference>
<sequence>MNESCVTNMGSARDGLVFGPLREALRGGHLQAGGVSPLSLLTFFAAAKKVSAAPHRGEANRPIRKQGKANTIGTQPNGIAKPKKQTGVAIISALLVVALSAILVSGILWRQQVQIRRIENQRLLSQAQWISRGALDWTRLILRSEGDTSAGITYLGGVWGVPIAKTRLSDFLGQIGEVRASEGAATYLSGSIEDAQSKFNLRNLVSSPVPGLLQLNVEQIAAFQRLLVELGLSGQLAQTTAVQLRNGLNHSATRFQSQTTTAGGSATPVPGATGGSNFTDKPGLDDDNDNSGVAPLQMTSVESLLDIPGFTPEMIERLRPFVTYLPTNTAVNMNTAPAEVIAAVVPGMSLSNAQAFVARRQTVFFHNVGDVQLALQGAGVQQIAIDPSLFDVTTSYFYIHGRVDHERAEVDRTTLVYRDPLTHTTRIVRVQDQL</sequence>
<dbReference type="Pfam" id="PF03934">
    <property type="entry name" value="T2SSK"/>
    <property type="match status" value="1"/>
</dbReference>
<gene>
    <name evidence="14" type="ORF">SAMN05444165_6358</name>
</gene>
<feature type="domain" description="T2SS protein K second SAM-like" evidence="12">
    <location>
        <begin position="331"/>
        <end position="392"/>
    </location>
</feature>
<dbReference type="InterPro" id="IPR049179">
    <property type="entry name" value="T2SSK_SAM-like_2nd"/>
</dbReference>
<evidence type="ECO:0000256" key="10">
    <source>
        <dbReference type="SAM" id="MobiDB-lite"/>
    </source>
</evidence>
<keyword evidence="4" id="KW-1003">Cell membrane</keyword>
<evidence type="ECO:0000256" key="1">
    <source>
        <dbReference type="ARBA" id="ARBA00004533"/>
    </source>
</evidence>
<keyword evidence="8 11" id="KW-1133">Transmembrane helix</keyword>
<protein>
    <submittedName>
        <fullName evidence="14">General secretion pathway protein K</fullName>
    </submittedName>
</protein>
<keyword evidence="5" id="KW-0997">Cell inner membrane</keyword>
<keyword evidence="3" id="KW-0813">Transport</keyword>
<dbReference type="GO" id="GO:0005886">
    <property type="term" value="C:plasma membrane"/>
    <property type="evidence" value="ECO:0007669"/>
    <property type="project" value="UniProtKB-SubCell"/>
</dbReference>
<dbReference type="NCBIfam" id="NF037980">
    <property type="entry name" value="T2SS_GspK"/>
    <property type="match status" value="1"/>
</dbReference>
<reference evidence="14 15" key="1">
    <citation type="submission" date="2016-11" db="EMBL/GenBank/DDBJ databases">
        <authorList>
            <person name="Jaros S."/>
            <person name="Januszkiewicz K."/>
            <person name="Wedrychowicz H."/>
        </authorList>
    </citation>
    <scope>NUCLEOTIDE SEQUENCE [LARGE SCALE GENOMIC DNA]</scope>
    <source>
        <strain evidence="14 15">GAS95</strain>
    </source>
</reference>
<accession>A0A1N6L741</accession>
<feature type="transmembrane region" description="Helical" evidence="11">
    <location>
        <begin position="88"/>
        <end position="109"/>
    </location>
</feature>
<feature type="compositionally biased region" description="Polar residues" evidence="10">
    <location>
        <begin position="255"/>
        <end position="264"/>
    </location>
</feature>
<dbReference type="InterPro" id="IPR049031">
    <property type="entry name" value="T2SSK_SAM-like_1st"/>
</dbReference>